<protein>
    <submittedName>
        <fullName evidence="1">Uncharacterized protein</fullName>
    </submittedName>
</protein>
<dbReference type="AlphaFoldDB" id="A0A8S1SMM1"/>
<dbReference type="EMBL" id="CAJJDP010000014">
    <property type="protein sequence ID" value="CAD8142741.1"/>
    <property type="molecule type" value="Genomic_DNA"/>
</dbReference>
<evidence type="ECO:0000313" key="2">
    <source>
        <dbReference type="Proteomes" id="UP000683925"/>
    </source>
</evidence>
<reference evidence="1" key="1">
    <citation type="submission" date="2021-01" db="EMBL/GenBank/DDBJ databases">
        <authorList>
            <consortium name="Genoscope - CEA"/>
            <person name="William W."/>
        </authorList>
    </citation>
    <scope>NUCLEOTIDE SEQUENCE</scope>
</reference>
<comment type="caution">
    <text evidence="1">The sequence shown here is derived from an EMBL/GenBank/DDBJ whole genome shotgun (WGS) entry which is preliminary data.</text>
</comment>
<evidence type="ECO:0000313" key="1">
    <source>
        <dbReference type="EMBL" id="CAD8142741.1"/>
    </source>
</evidence>
<sequence>MSFLMQNQKKSYSLINYLYEKLLKIKHPYQQLRDNLMNELLDHSKRNILDEIWNNI</sequence>
<accession>A0A8S1SMM1</accession>
<gene>
    <name evidence="1" type="ORF">POCTA_138.1.T0140129</name>
</gene>
<dbReference type="Proteomes" id="UP000683925">
    <property type="component" value="Unassembled WGS sequence"/>
</dbReference>
<name>A0A8S1SMM1_PAROT</name>
<keyword evidence="2" id="KW-1185">Reference proteome</keyword>
<organism evidence="1 2">
    <name type="scientific">Paramecium octaurelia</name>
    <dbReference type="NCBI Taxonomy" id="43137"/>
    <lineage>
        <taxon>Eukaryota</taxon>
        <taxon>Sar</taxon>
        <taxon>Alveolata</taxon>
        <taxon>Ciliophora</taxon>
        <taxon>Intramacronucleata</taxon>
        <taxon>Oligohymenophorea</taxon>
        <taxon>Peniculida</taxon>
        <taxon>Parameciidae</taxon>
        <taxon>Paramecium</taxon>
    </lineage>
</organism>
<proteinExistence type="predicted"/>